<dbReference type="InterPro" id="IPR001789">
    <property type="entry name" value="Sig_transdc_resp-reg_receiver"/>
</dbReference>
<comment type="caution">
    <text evidence="4">The sequence shown here is derived from an EMBL/GenBank/DDBJ whole genome shotgun (WGS) entry which is preliminary data.</text>
</comment>
<dbReference type="InterPro" id="IPR050595">
    <property type="entry name" value="Bact_response_regulator"/>
</dbReference>
<dbReference type="Gene3D" id="3.40.50.2300">
    <property type="match status" value="1"/>
</dbReference>
<dbReference type="Pfam" id="PF00072">
    <property type="entry name" value="Response_reg"/>
    <property type="match status" value="1"/>
</dbReference>
<proteinExistence type="predicted"/>
<dbReference type="EMBL" id="JAFIRR010000056">
    <property type="protein sequence ID" value="MCO6416363.1"/>
    <property type="molecule type" value="Genomic_DNA"/>
</dbReference>
<sequence length="145" mass="15724">MTERDGPALRVLVAEDEALAAMVLEDILAEAGHQVVMAPDGEVALRLARESRFDLLLTDLAMPRLTGWDLIYALRQEQPDLPVVVMTGYLPPGGREVLYQTARPPRALLHKPFDIGELLTVLDGIAPRPAAGRAPLVAMAPRLAS</sequence>
<protein>
    <submittedName>
        <fullName evidence="4">Response regulator</fullName>
    </submittedName>
</protein>
<evidence type="ECO:0000313" key="4">
    <source>
        <dbReference type="EMBL" id="MCO6416363.1"/>
    </source>
</evidence>
<organism evidence="4 5">
    <name type="scientific">Siccirubricoccus soli</name>
    <dbReference type="NCBI Taxonomy" id="2899147"/>
    <lineage>
        <taxon>Bacteria</taxon>
        <taxon>Pseudomonadati</taxon>
        <taxon>Pseudomonadota</taxon>
        <taxon>Alphaproteobacteria</taxon>
        <taxon>Acetobacterales</taxon>
        <taxon>Roseomonadaceae</taxon>
        <taxon>Siccirubricoccus</taxon>
    </lineage>
</organism>
<dbReference type="CDD" id="cd00156">
    <property type="entry name" value="REC"/>
    <property type="match status" value="1"/>
</dbReference>
<dbReference type="Proteomes" id="UP001523392">
    <property type="component" value="Unassembled WGS sequence"/>
</dbReference>
<keyword evidence="5" id="KW-1185">Reference proteome</keyword>
<dbReference type="RefSeq" id="WP_252952971.1">
    <property type="nucleotide sequence ID" value="NZ_JAFIRR010000056.1"/>
</dbReference>
<dbReference type="InterPro" id="IPR011006">
    <property type="entry name" value="CheY-like_superfamily"/>
</dbReference>
<evidence type="ECO:0000256" key="1">
    <source>
        <dbReference type="ARBA" id="ARBA00022553"/>
    </source>
</evidence>
<evidence type="ECO:0000259" key="3">
    <source>
        <dbReference type="PROSITE" id="PS50110"/>
    </source>
</evidence>
<dbReference type="SMART" id="SM00448">
    <property type="entry name" value="REC"/>
    <property type="match status" value="1"/>
</dbReference>
<dbReference type="PROSITE" id="PS50110">
    <property type="entry name" value="RESPONSE_REGULATORY"/>
    <property type="match status" value="1"/>
</dbReference>
<name>A0ABT1D357_9PROT</name>
<gene>
    <name evidence="4" type="ORF">JYK14_09305</name>
</gene>
<dbReference type="SUPFAM" id="SSF52172">
    <property type="entry name" value="CheY-like"/>
    <property type="match status" value="1"/>
</dbReference>
<feature type="modified residue" description="4-aspartylphosphate" evidence="2">
    <location>
        <position position="59"/>
    </location>
</feature>
<keyword evidence="1 2" id="KW-0597">Phosphoprotein</keyword>
<feature type="domain" description="Response regulatory" evidence="3">
    <location>
        <begin position="10"/>
        <end position="126"/>
    </location>
</feature>
<dbReference type="PANTHER" id="PTHR44591:SF21">
    <property type="entry name" value="TWO-COMPONENT RESPONSE REGULATOR"/>
    <property type="match status" value="1"/>
</dbReference>
<evidence type="ECO:0000256" key="2">
    <source>
        <dbReference type="PROSITE-ProRule" id="PRU00169"/>
    </source>
</evidence>
<accession>A0ABT1D357</accession>
<reference evidence="4 5" key="1">
    <citation type="submission" date="2021-12" db="EMBL/GenBank/DDBJ databases">
        <title>Siccirubricoccus leaddurans sp. nov., a high concentration Zn2+ tolerance bacterium.</title>
        <authorList>
            <person name="Cao Y."/>
        </authorList>
    </citation>
    <scope>NUCLEOTIDE SEQUENCE [LARGE SCALE GENOMIC DNA]</scope>
    <source>
        <strain evidence="4 5">KC 17139</strain>
    </source>
</reference>
<dbReference type="PANTHER" id="PTHR44591">
    <property type="entry name" value="STRESS RESPONSE REGULATOR PROTEIN 1"/>
    <property type="match status" value="1"/>
</dbReference>
<evidence type="ECO:0000313" key="5">
    <source>
        <dbReference type="Proteomes" id="UP001523392"/>
    </source>
</evidence>